<proteinExistence type="predicted"/>
<dbReference type="InterPro" id="IPR007409">
    <property type="entry name" value="Restrct_endonuc_type1_HsdR_N"/>
</dbReference>
<dbReference type="InterPro" id="IPR055180">
    <property type="entry name" value="HsdR_RecA-like_helicase_dom_2"/>
</dbReference>
<keyword evidence="2" id="KW-0378">Hydrolase</keyword>
<dbReference type="PANTHER" id="PTHR42927:SF1">
    <property type="entry name" value="HELICASE SUPERFAMILY 1 AND 2 DOMAIN-CONTAINING PROTEIN"/>
    <property type="match status" value="1"/>
</dbReference>
<comment type="caution">
    <text evidence="2">The sequence shown here is derived from an EMBL/GenBank/DDBJ whole genome shotgun (WGS) entry which is preliminary data.</text>
</comment>
<reference evidence="2 3" key="1">
    <citation type="submission" date="2019-08" db="EMBL/GenBank/DDBJ databases">
        <title>In-depth cultivation of the pig gut microbiome towards novel bacterial diversity and tailored functional studies.</title>
        <authorList>
            <person name="Wylensek D."/>
            <person name="Hitch T.C.A."/>
            <person name="Clavel T."/>
        </authorList>
    </citation>
    <scope>NUCLEOTIDE SEQUENCE [LARGE SCALE GENOMIC DNA]</scope>
    <source>
        <strain evidence="2 3">WCA-383-APC-5B</strain>
    </source>
</reference>
<dbReference type="PROSITE" id="PS51192">
    <property type="entry name" value="HELICASE_ATP_BIND_1"/>
    <property type="match status" value="1"/>
</dbReference>
<name>A0A7X2T1F8_9CLOT</name>
<dbReference type="Proteomes" id="UP000460287">
    <property type="component" value="Unassembled WGS sequence"/>
</dbReference>
<dbReference type="InterPro" id="IPR040980">
    <property type="entry name" value="SWI2_SNF2"/>
</dbReference>
<evidence type="ECO:0000259" key="1">
    <source>
        <dbReference type="PROSITE" id="PS51192"/>
    </source>
</evidence>
<keyword evidence="3" id="KW-1185">Reference proteome</keyword>
<accession>A0A7X2T1F8</accession>
<dbReference type="SUPFAM" id="SSF52540">
    <property type="entry name" value="P-loop containing nucleoside triphosphate hydrolases"/>
    <property type="match status" value="1"/>
</dbReference>
<dbReference type="PANTHER" id="PTHR42927">
    <property type="entry name" value="HELICASE SUPERFAMILY 1 AND 2 DOMAIN-CONTAINING PROTEIN"/>
    <property type="match status" value="1"/>
</dbReference>
<dbReference type="RefSeq" id="WP_154531439.1">
    <property type="nucleotide sequence ID" value="NZ_VULX01000012.1"/>
</dbReference>
<dbReference type="EMBL" id="VULX01000012">
    <property type="protein sequence ID" value="MSR91544.1"/>
    <property type="molecule type" value="Genomic_DNA"/>
</dbReference>
<dbReference type="SMART" id="SM00487">
    <property type="entry name" value="DEXDc"/>
    <property type="match status" value="1"/>
</dbReference>
<dbReference type="GO" id="GO:0003677">
    <property type="term" value="F:DNA binding"/>
    <property type="evidence" value="ECO:0007669"/>
    <property type="project" value="UniProtKB-KW"/>
</dbReference>
<dbReference type="AlphaFoldDB" id="A0A7X2T1F8"/>
<dbReference type="InterPro" id="IPR014001">
    <property type="entry name" value="Helicase_ATP-bd"/>
</dbReference>
<dbReference type="Pfam" id="PF04313">
    <property type="entry name" value="HSDR_N"/>
    <property type="match status" value="1"/>
</dbReference>
<keyword evidence="2" id="KW-0255">Endonuclease</keyword>
<evidence type="ECO:0000313" key="3">
    <source>
        <dbReference type="Proteomes" id="UP000460287"/>
    </source>
</evidence>
<dbReference type="Gene3D" id="3.90.1570.50">
    <property type="match status" value="1"/>
</dbReference>
<dbReference type="Pfam" id="PF22679">
    <property type="entry name" value="T1R_D3-like"/>
    <property type="match status" value="1"/>
</dbReference>
<organism evidence="2 3">
    <name type="scientific">Inconstantimicrobium porci</name>
    <dbReference type="NCBI Taxonomy" id="2652291"/>
    <lineage>
        <taxon>Bacteria</taxon>
        <taxon>Bacillati</taxon>
        <taxon>Bacillota</taxon>
        <taxon>Clostridia</taxon>
        <taxon>Eubacteriales</taxon>
        <taxon>Clostridiaceae</taxon>
        <taxon>Inconstantimicrobium</taxon>
    </lineage>
</organism>
<feature type="domain" description="Helicase ATP-binding" evidence="1">
    <location>
        <begin position="285"/>
        <end position="491"/>
    </location>
</feature>
<dbReference type="CDD" id="cd22332">
    <property type="entry name" value="HsdR_N"/>
    <property type="match status" value="1"/>
</dbReference>
<keyword evidence="2" id="KW-0540">Nuclease</keyword>
<sequence length="997" mass="115708">MLPKEINLEESIENFLVSSGYEQGVSQDFDLQYCLFTEDLFRFLEATQKDKLDEFKETRGASWRKAFLDLVDSSVKRRGLIDVLRHGIEDIMVDGTFNLIYYKPNSNLNKGDLEKYRENIFKVTRQLKYSTKNNNTLDVVLSINGFPVVVMELKNPFTNQDVYDAIKQFKEDRDPKEKMFGFNTRVLTYFAVDTDEVYMTTELKKNKTYFLPFNKGNKGGKGNPEAPEGKVKTYYLWEEILRQDSLLDIIKRFYFIDEDKKKKSKRAIFPRYHQLDAVRKMVADLRKNKAGLNYLIQHSAGSGKTNTIAWTAHRVASLYDENDNPIFDAVIVVTDRKVLDKQLQDAVYQLDHKSGVVLKIDDDKSSIDLARAIEGNVKIIITTIQKFPYAINHIKELEQRKYAVIIDEAHSSTSGENMSKLKETLAGKTLEEAAKEQEAAEKNEKSSMDKMTELIAKRTGLKNISFFAFTATPKNKTMQIFGRMGEDNLPHEFHLYSMKQAIEEGFILDVLKNYMPVSVYYKIGKKIEDNPEFDKGEAKRAINKFFSLNEYNIRTKSETIVEDFMDNRSMWIEGNAKAMVVTASRLHAVRYKLAIDKYIQERGYNIKTLVAFSGTVKDDDKDVEYTEVEMNKKDAPDIKESNLSEIFDKDEFKILIVAEKYQTGFDQPKLCAMYVDKKLDGVKTVQTLSRLNRTYPNKQTFVLDFQNSVEDIQKAYKPYFEMTNIDKITNPNVVNDLWYQLHSYGIYTDEEINDFAILYYKDKRTNAQDAKMSNIIDKAVERYCYLEASSEEEADEFKKKCQKYITFYNFLLQIYPLKNLNLLRLQIYLVALLKKLPKKSKDRIDLDDILTLDYYKLKKLGKDDKKGVDISLSSGDGVLTGISENAVSRINEEDGEYLDDIISRINDVFGIGLTEEDRIHIDGFEQIFKQNDKLMEVAKNNSYEDLLDVFARMYFKRGIVKAKSGNDRLVREILTNNNLENFMINYFAEKLYNEAKK</sequence>
<dbReference type="GO" id="GO:0009307">
    <property type="term" value="P:DNA restriction-modification system"/>
    <property type="evidence" value="ECO:0007669"/>
    <property type="project" value="UniProtKB-KW"/>
</dbReference>
<dbReference type="GO" id="GO:0009035">
    <property type="term" value="F:type I site-specific deoxyribonuclease activity"/>
    <property type="evidence" value="ECO:0007669"/>
    <property type="project" value="UniProtKB-EC"/>
</dbReference>
<evidence type="ECO:0000313" key="2">
    <source>
        <dbReference type="EMBL" id="MSR91544.1"/>
    </source>
</evidence>
<gene>
    <name evidence="2" type="ORF">FYJ33_09010</name>
</gene>
<protein>
    <submittedName>
        <fullName evidence="2">Type I restriction endonuclease subunit R</fullName>
    </submittedName>
</protein>
<dbReference type="Gene3D" id="3.40.50.300">
    <property type="entry name" value="P-loop containing nucleotide triphosphate hydrolases"/>
    <property type="match status" value="2"/>
</dbReference>
<dbReference type="Pfam" id="PF18766">
    <property type="entry name" value="SWI2_SNF2"/>
    <property type="match status" value="1"/>
</dbReference>
<dbReference type="GO" id="GO:0005524">
    <property type="term" value="F:ATP binding"/>
    <property type="evidence" value="ECO:0007669"/>
    <property type="project" value="UniProtKB-KW"/>
</dbReference>
<dbReference type="InterPro" id="IPR027417">
    <property type="entry name" value="P-loop_NTPase"/>
</dbReference>